<evidence type="ECO:0000256" key="2">
    <source>
        <dbReference type="ARBA" id="ARBA00022679"/>
    </source>
</evidence>
<dbReference type="Pfam" id="PF01743">
    <property type="entry name" value="PolyA_pol"/>
    <property type="match status" value="1"/>
</dbReference>
<keyword evidence="7" id="KW-1185">Reference proteome</keyword>
<dbReference type="Proteomes" id="UP000001449">
    <property type="component" value="Chromosome 7"/>
</dbReference>
<evidence type="ECO:0000313" key="7">
    <source>
        <dbReference type="Proteomes" id="UP000001449"/>
    </source>
</evidence>
<accession>B5YP93</accession>
<evidence type="ECO:0000256" key="3">
    <source>
        <dbReference type="ARBA" id="ARBA00022884"/>
    </source>
</evidence>
<keyword evidence="2 4" id="KW-0808">Transferase</keyword>
<evidence type="ECO:0000256" key="1">
    <source>
        <dbReference type="ARBA" id="ARBA00007265"/>
    </source>
</evidence>
<feature type="domain" description="Poly A polymerase head" evidence="5">
    <location>
        <begin position="3"/>
        <end position="139"/>
    </location>
</feature>
<dbReference type="PANTHER" id="PTHR13734:SF5">
    <property type="entry name" value="CCA TRNA NUCLEOTIDYLTRANSFERASE, MITOCHONDRIAL"/>
    <property type="match status" value="1"/>
</dbReference>
<evidence type="ECO:0000313" key="6">
    <source>
        <dbReference type="EMBL" id="ACI64418.1"/>
    </source>
</evidence>
<evidence type="ECO:0000256" key="4">
    <source>
        <dbReference type="RuleBase" id="RU003953"/>
    </source>
</evidence>
<dbReference type="GeneID" id="7446620"/>
<dbReference type="InterPro" id="IPR002646">
    <property type="entry name" value="PolA_pol_head_dom"/>
</dbReference>
<dbReference type="KEGG" id="tps:THAPS_263072"/>
<dbReference type="Gene3D" id="3.30.460.10">
    <property type="entry name" value="Beta Polymerase, domain 2"/>
    <property type="match status" value="1"/>
</dbReference>
<feature type="non-terminal residue" evidence="6">
    <location>
        <position position="477"/>
    </location>
</feature>
<dbReference type="SUPFAM" id="SSF81891">
    <property type="entry name" value="Poly A polymerase C-terminal region-like"/>
    <property type="match status" value="1"/>
</dbReference>
<reference evidence="6 7" key="2">
    <citation type="journal article" date="2008" name="Nature">
        <title>The Phaeodactylum genome reveals the evolutionary history of diatom genomes.</title>
        <authorList>
            <person name="Bowler C."/>
            <person name="Allen A.E."/>
            <person name="Badger J.H."/>
            <person name="Grimwood J."/>
            <person name="Jabbari K."/>
            <person name="Kuo A."/>
            <person name="Maheswari U."/>
            <person name="Martens C."/>
            <person name="Maumus F."/>
            <person name="Otillar R.P."/>
            <person name="Rayko E."/>
            <person name="Salamov A."/>
            <person name="Vandepoele K."/>
            <person name="Beszteri B."/>
            <person name="Gruber A."/>
            <person name="Heijde M."/>
            <person name="Katinka M."/>
            <person name="Mock T."/>
            <person name="Valentin K."/>
            <person name="Verret F."/>
            <person name="Berges J.A."/>
            <person name="Brownlee C."/>
            <person name="Cadoret J.P."/>
            <person name="Chiovitti A."/>
            <person name="Choi C.J."/>
            <person name="Coesel S."/>
            <person name="De Martino A."/>
            <person name="Detter J.C."/>
            <person name="Durkin C."/>
            <person name="Falciatore A."/>
            <person name="Fournet J."/>
            <person name="Haruta M."/>
            <person name="Huysman M.J."/>
            <person name="Jenkins B.D."/>
            <person name="Jiroutova K."/>
            <person name="Jorgensen R.E."/>
            <person name="Joubert Y."/>
            <person name="Kaplan A."/>
            <person name="Kroger N."/>
            <person name="Kroth P.G."/>
            <person name="La Roche J."/>
            <person name="Lindquist E."/>
            <person name="Lommer M."/>
            <person name="Martin-Jezequel V."/>
            <person name="Lopez P.J."/>
            <person name="Lucas S."/>
            <person name="Mangogna M."/>
            <person name="McGinnis K."/>
            <person name="Medlin L.K."/>
            <person name="Montsant A."/>
            <person name="Oudot-Le Secq M.P."/>
            <person name="Napoli C."/>
            <person name="Obornik M."/>
            <person name="Parker M.S."/>
            <person name="Petit J.L."/>
            <person name="Porcel B.M."/>
            <person name="Poulsen N."/>
            <person name="Robison M."/>
            <person name="Rychlewski L."/>
            <person name="Rynearson T.A."/>
            <person name="Schmutz J."/>
            <person name="Shapiro H."/>
            <person name="Siaut M."/>
            <person name="Stanley M."/>
            <person name="Sussman M.R."/>
            <person name="Taylor A.R."/>
            <person name="Vardi A."/>
            <person name="von Dassow P."/>
            <person name="Vyverman W."/>
            <person name="Willis A."/>
            <person name="Wyrwicz L.S."/>
            <person name="Rokhsar D.S."/>
            <person name="Weissenbach J."/>
            <person name="Armbrust E.V."/>
            <person name="Green B.R."/>
            <person name="Van de Peer Y."/>
            <person name="Grigoriev I.V."/>
        </authorList>
    </citation>
    <scope>NUCLEOTIDE SEQUENCE [LARGE SCALE GENOMIC DNA]</scope>
    <source>
        <strain evidence="6 7">CCMP1335</strain>
    </source>
</reference>
<dbReference type="RefSeq" id="XP_002295701.1">
    <property type="nucleotide sequence ID" value="XM_002295665.1"/>
</dbReference>
<comment type="similarity">
    <text evidence="1 4">Belongs to the tRNA nucleotidyltransferase/poly(A) polymerase family.</text>
</comment>
<keyword evidence="3 4" id="KW-0694">RNA-binding</keyword>
<sequence>EIRVAGGWVRDKLLNQHSSDVDVALDCMMGVQFARIVQSFLALQSNKLPKVGVIGANPSQSKHLETATMNIHGIDVDFVNLRAEEVYEANSRIPTSDTRNFGSPLEDALRRDFTINSLFYNIRTRKIEDWTGRGLVDLLEHRKIVTPVDAHETFHDDPLRVLRAIRFCVRLDFVLDEQLKSAAMSKRVHHSLHVKVSRERVGKELEGMLTGKGARPGCALDTIADLHLAGSVFCFPGSFPGDHDYQAGEIIAREKSEASDGMKDSCTLSSTVDARLLHLCVFILPFHNLSFPDSKGRETSVASHMIKESLKFPTRDIQAVTTILRHVDEMSELLSGIRTQLMAQQKQEVEGGTPIKLPPPCRLRAGLLLRSLKEHWVTCLLTAASLEIRSVERLNKQYEDEVNGTIDATTNGIGDLDECWRVRPHLNGKEIIKELSLPKGPAVGVYIDDQIQWMLLNPNGTREECMSHLQERKRERE</sequence>
<gene>
    <name evidence="6" type="ORF">THAPS_263072</name>
</gene>
<dbReference type="GO" id="GO:0001680">
    <property type="term" value="P:tRNA 3'-terminal CCA addition"/>
    <property type="evidence" value="ECO:0000318"/>
    <property type="project" value="GO_Central"/>
</dbReference>
<dbReference type="InterPro" id="IPR043519">
    <property type="entry name" value="NT_sf"/>
</dbReference>
<name>B5YP93_THAPS</name>
<dbReference type="CDD" id="cd05398">
    <property type="entry name" value="NT_ClassII-CCAase"/>
    <property type="match status" value="1"/>
</dbReference>
<dbReference type="Gene3D" id="1.10.3090.10">
    <property type="entry name" value="cca-adding enzyme, domain 2"/>
    <property type="match status" value="1"/>
</dbReference>
<dbReference type="EMBL" id="CP001160">
    <property type="protein sequence ID" value="ACI64418.1"/>
    <property type="molecule type" value="Genomic_DNA"/>
</dbReference>
<dbReference type="eggNOG" id="KOG2159">
    <property type="taxonomic scope" value="Eukaryota"/>
</dbReference>
<reference evidence="6 7" key="1">
    <citation type="journal article" date="2004" name="Science">
        <title>The genome of the diatom Thalassiosira pseudonana: ecology, evolution, and metabolism.</title>
        <authorList>
            <person name="Armbrust E.V."/>
            <person name="Berges J.A."/>
            <person name="Bowler C."/>
            <person name="Green B.R."/>
            <person name="Martinez D."/>
            <person name="Putnam N.H."/>
            <person name="Zhou S."/>
            <person name="Allen A.E."/>
            <person name="Apt K.E."/>
            <person name="Bechner M."/>
            <person name="Brzezinski M.A."/>
            <person name="Chaal B.K."/>
            <person name="Chiovitti A."/>
            <person name="Davis A.K."/>
            <person name="Demarest M.S."/>
            <person name="Detter J.C."/>
            <person name="Glavina T."/>
            <person name="Goodstein D."/>
            <person name="Hadi M.Z."/>
            <person name="Hellsten U."/>
            <person name="Hildebrand M."/>
            <person name="Jenkins B.D."/>
            <person name="Jurka J."/>
            <person name="Kapitonov V.V."/>
            <person name="Kroger N."/>
            <person name="Lau W.W."/>
            <person name="Lane T.W."/>
            <person name="Larimer F.W."/>
            <person name="Lippmeier J.C."/>
            <person name="Lucas S."/>
            <person name="Medina M."/>
            <person name="Montsant A."/>
            <person name="Obornik M."/>
            <person name="Parker M.S."/>
            <person name="Palenik B."/>
            <person name="Pazour G.J."/>
            <person name="Richardson P.M."/>
            <person name="Rynearson T.A."/>
            <person name="Saito M.A."/>
            <person name="Schwartz D.C."/>
            <person name="Thamatrakoln K."/>
            <person name="Valentin K."/>
            <person name="Vardi A."/>
            <person name="Wilkerson F.P."/>
            <person name="Rokhsar D.S."/>
        </authorList>
    </citation>
    <scope>NUCLEOTIDE SEQUENCE [LARGE SCALE GENOMIC DNA]</scope>
    <source>
        <strain evidence="6 7">CCMP1335</strain>
    </source>
</reference>
<dbReference type="AlphaFoldDB" id="B5YP93"/>
<proteinExistence type="inferred from homology"/>
<dbReference type="PaxDb" id="35128-Thaps263072"/>
<dbReference type="OMA" id="ASRFNCT"/>
<dbReference type="FunFam" id="3.30.460.10:FF:000040">
    <property type="entry name" value="tRNA nucleotidyltransferase cca1"/>
    <property type="match status" value="1"/>
</dbReference>
<dbReference type="GO" id="GO:0003723">
    <property type="term" value="F:RNA binding"/>
    <property type="evidence" value="ECO:0007669"/>
    <property type="project" value="UniProtKB-KW"/>
</dbReference>
<dbReference type="InParanoid" id="B5YP93"/>
<dbReference type="STRING" id="35128.B5YP93"/>
<dbReference type="SUPFAM" id="SSF81301">
    <property type="entry name" value="Nucleotidyltransferase"/>
    <property type="match status" value="1"/>
</dbReference>
<dbReference type="GO" id="GO:0052927">
    <property type="term" value="F:CC tRNA cytidylyltransferase activity"/>
    <property type="evidence" value="ECO:0000318"/>
    <property type="project" value="GO_Central"/>
</dbReference>
<dbReference type="HOGENOM" id="CLU_019592_2_1_1"/>
<organism evidence="6 7">
    <name type="scientific">Thalassiosira pseudonana</name>
    <name type="common">Marine diatom</name>
    <name type="synonym">Cyclotella nana</name>
    <dbReference type="NCBI Taxonomy" id="35128"/>
    <lineage>
        <taxon>Eukaryota</taxon>
        <taxon>Sar</taxon>
        <taxon>Stramenopiles</taxon>
        <taxon>Ochrophyta</taxon>
        <taxon>Bacillariophyta</taxon>
        <taxon>Coscinodiscophyceae</taxon>
        <taxon>Thalassiosirophycidae</taxon>
        <taxon>Thalassiosirales</taxon>
        <taxon>Thalassiosiraceae</taxon>
        <taxon>Thalassiosira</taxon>
    </lineage>
</organism>
<dbReference type="GO" id="GO:0052929">
    <property type="term" value="F:ATP:3'-cytidine-cytidine-tRNA adenylyltransferase activity"/>
    <property type="evidence" value="ECO:0000318"/>
    <property type="project" value="GO_Central"/>
</dbReference>
<evidence type="ECO:0000259" key="5">
    <source>
        <dbReference type="Pfam" id="PF01743"/>
    </source>
</evidence>
<feature type="non-terminal residue" evidence="6">
    <location>
        <position position="1"/>
    </location>
</feature>
<dbReference type="PANTHER" id="PTHR13734">
    <property type="entry name" value="TRNA-NUCLEOTIDYLTRANSFERASE"/>
    <property type="match status" value="1"/>
</dbReference>
<protein>
    <recommendedName>
        <fullName evidence="5">Poly A polymerase head domain-containing protein</fullName>
    </recommendedName>
</protein>